<dbReference type="SUPFAM" id="SSF54427">
    <property type="entry name" value="NTF2-like"/>
    <property type="match status" value="1"/>
</dbReference>
<proteinExistence type="predicted"/>
<organism evidence="2 3">
    <name type="scientific">Streptomyces curacoi</name>
    <dbReference type="NCBI Taxonomy" id="146536"/>
    <lineage>
        <taxon>Bacteria</taxon>
        <taxon>Bacillati</taxon>
        <taxon>Actinomycetota</taxon>
        <taxon>Actinomycetes</taxon>
        <taxon>Kitasatosporales</taxon>
        <taxon>Streptomycetaceae</taxon>
        <taxon>Streptomyces</taxon>
    </lineage>
</organism>
<dbReference type="InterPro" id="IPR032710">
    <property type="entry name" value="NTF2-like_dom_sf"/>
</dbReference>
<accession>A0A117PM60</accession>
<gene>
    <name evidence="2" type="ORF">AQI70_02750</name>
</gene>
<dbReference type="EMBL" id="LMWJ01000001">
    <property type="protein sequence ID" value="KUM82243.1"/>
    <property type="molecule type" value="Genomic_DNA"/>
</dbReference>
<reference evidence="2 3" key="1">
    <citation type="submission" date="2015-10" db="EMBL/GenBank/DDBJ databases">
        <title>Draft genome sequence of Streptomyces curacoi DSM 40107, type strain for the species Streptomyces curacoi.</title>
        <authorList>
            <person name="Ruckert C."/>
            <person name="Winkler A."/>
            <person name="Kalinowski J."/>
            <person name="Kampfer P."/>
            <person name="Glaeser S."/>
        </authorList>
    </citation>
    <scope>NUCLEOTIDE SEQUENCE [LARGE SCALE GENOMIC DNA]</scope>
    <source>
        <strain evidence="2 3">DSM 40107</strain>
    </source>
</reference>
<protein>
    <recommendedName>
        <fullName evidence="1">SnoaL-like domain-containing protein</fullName>
    </recommendedName>
</protein>
<sequence length="184" mass="20447">MSDPCVSRSESSYRDVQEAAFRRVCDAMGSHDLDALVSVYTEDVHFVDKTLRWDLHGRDELRDHFGLWFAATSRLGMSALDRVHAAGRAAFLWRTFGTVLSGQRFDVPGTSLFTFTAAGQISHETVQWNLADLPDQAARDMGLRPAAASELFVAPVANGRGTEAARLVERHRARRKGIPEHHQG</sequence>
<name>A0A117PM60_9ACTN</name>
<evidence type="ECO:0000313" key="2">
    <source>
        <dbReference type="EMBL" id="KUM82243.1"/>
    </source>
</evidence>
<dbReference type="AlphaFoldDB" id="A0A117PM60"/>
<evidence type="ECO:0000313" key="3">
    <source>
        <dbReference type="Proteomes" id="UP000054024"/>
    </source>
</evidence>
<dbReference type="InterPro" id="IPR037401">
    <property type="entry name" value="SnoaL-like"/>
</dbReference>
<dbReference type="Proteomes" id="UP000054024">
    <property type="component" value="Unassembled WGS sequence"/>
</dbReference>
<feature type="domain" description="SnoaL-like" evidence="1">
    <location>
        <begin position="22"/>
        <end position="122"/>
    </location>
</feature>
<keyword evidence="3" id="KW-1185">Reference proteome</keyword>
<comment type="caution">
    <text evidence="2">The sequence shown here is derived from an EMBL/GenBank/DDBJ whole genome shotgun (WGS) entry which is preliminary data.</text>
</comment>
<dbReference type="Pfam" id="PF12680">
    <property type="entry name" value="SnoaL_2"/>
    <property type="match status" value="1"/>
</dbReference>
<evidence type="ECO:0000259" key="1">
    <source>
        <dbReference type="Pfam" id="PF12680"/>
    </source>
</evidence>
<dbReference type="Gene3D" id="3.10.450.50">
    <property type="match status" value="1"/>
</dbReference>